<reference evidence="3" key="1">
    <citation type="journal article" date="2021" name="Nat. Commun.">
        <title>Genomic analyses provide insights into spinach domestication and the genetic basis of agronomic traits.</title>
        <authorList>
            <person name="Cai X."/>
            <person name="Sun X."/>
            <person name="Xu C."/>
            <person name="Sun H."/>
            <person name="Wang X."/>
            <person name="Ge C."/>
            <person name="Zhang Z."/>
            <person name="Wang Q."/>
            <person name="Fei Z."/>
            <person name="Jiao C."/>
            <person name="Wang Q."/>
        </authorList>
    </citation>
    <scope>NUCLEOTIDE SEQUENCE [LARGE SCALE GENOMIC DNA]</scope>
    <source>
        <strain evidence="3">cv. Varoflay</strain>
    </source>
</reference>
<feature type="compositionally biased region" description="Low complexity" evidence="1">
    <location>
        <begin position="227"/>
        <end position="238"/>
    </location>
</feature>
<feature type="compositionally biased region" description="Low complexity" evidence="1">
    <location>
        <begin position="325"/>
        <end position="339"/>
    </location>
</feature>
<name>A0ABM3R5H2_SPIOL</name>
<feature type="region of interest" description="Disordered" evidence="1">
    <location>
        <begin position="46"/>
        <end position="365"/>
    </location>
</feature>
<evidence type="ECO:0000313" key="3">
    <source>
        <dbReference type="Proteomes" id="UP000813463"/>
    </source>
</evidence>
<feature type="compositionally biased region" description="Polar residues" evidence="1">
    <location>
        <begin position="196"/>
        <end position="216"/>
    </location>
</feature>
<dbReference type="RefSeq" id="XP_056690862.1">
    <property type="nucleotide sequence ID" value="XM_056834884.1"/>
</dbReference>
<reference evidence="4" key="2">
    <citation type="submission" date="2025-08" db="UniProtKB">
        <authorList>
            <consortium name="RefSeq"/>
        </authorList>
    </citation>
    <scope>IDENTIFICATION</scope>
    <source>
        <tissue evidence="4">Leaf</tissue>
    </source>
</reference>
<dbReference type="GeneID" id="130466184"/>
<keyword evidence="3" id="KW-1185">Reference proteome</keyword>
<dbReference type="Proteomes" id="UP000813463">
    <property type="component" value="Chromosome 1"/>
</dbReference>
<evidence type="ECO:0000256" key="2">
    <source>
        <dbReference type="SAM" id="Phobius"/>
    </source>
</evidence>
<accession>A0ABM3R5H2</accession>
<feature type="compositionally biased region" description="Basic residues" evidence="1">
    <location>
        <begin position="239"/>
        <end position="274"/>
    </location>
</feature>
<feature type="compositionally biased region" description="Polar residues" evidence="1">
    <location>
        <begin position="160"/>
        <end position="188"/>
    </location>
</feature>
<protein>
    <recommendedName>
        <fullName evidence="5">DUF4005 domain-containing protein</fullName>
    </recommendedName>
</protein>
<sequence length="365" mass="41003">MGSHILKIIVFLHILIIVEAYLLGVVIAAGATGKAKEAAGMAMKNNKGQEWSKSSNDKSFGNPLNNTHDLSYGKNSSQDSNETFDLSSAEKRNTPVQTSQDGRKPFGSPPNDNNNNKTSDQRLQKSSRNQFDNNKTYDQRLQKSSRNQFDNKKTSDQHLQKSSRNQFDNNKTSNQRLQKSSRNQSDNNKTSDQRLQKSSRNQFNQLPITVPSWKTLNDSEQHSPRMSPSSTKKSSSKASKTRTSSKKSYKHYHEHGSKTHSRTTSKKSYSKQKYGKYSTESVDRKSSQDLKIKTKTSSRKSSVGLSYSLRHGLGKPRTQSLRVTPIKSSPSSPSSIKSSTHGSYDKRTFQGSRKLLPNAQLEFLN</sequence>
<evidence type="ECO:0000256" key="1">
    <source>
        <dbReference type="SAM" id="MobiDB-lite"/>
    </source>
</evidence>
<feature type="transmembrane region" description="Helical" evidence="2">
    <location>
        <begin position="6"/>
        <end position="31"/>
    </location>
</feature>
<evidence type="ECO:0008006" key="5">
    <source>
        <dbReference type="Google" id="ProtNLM"/>
    </source>
</evidence>
<gene>
    <name evidence="4" type="primary">LOC130466184</name>
</gene>
<feature type="compositionally biased region" description="Basic and acidic residues" evidence="1">
    <location>
        <begin position="149"/>
        <end position="159"/>
    </location>
</feature>
<proteinExistence type="predicted"/>
<keyword evidence="2" id="KW-0812">Transmembrane</keyword>
<organism evidence="3 4">
    <name type="scientific">Spinacia oleracea</name>
    <name type="common">Spinach</name>
    <dbReference type="NCBI Taxonomy" id="3562"/>
    <lineage>
        <taxon>Eukaryota</taxon>
        <taxon>Viridiplantae</taxon>
        <taxon>Streptophyta</taxon>
        <taxon>Embryophyta</taxon>
        <taxon>Tracheophyta</taxon>
        <taxon>Spermatophyta</taxon>
        <taxon>Magnoliopsida</taxon>
        <taxon>eudicotyledons</taxon>
        <taxon>Gunneridae</taxon>
        <taxon>Pentapetalae</taxon>
        <taxon>Caryophyllales</taxon>
        <taxon>Chenopodiaceae</taxon>
        <taxon>Chenopodioideae</taxon>
        <taxon>Anserineae</taxon>
        <taxon>Spinacia</taxon>
    </lineage>
</organism>
<feature type="compositionally biased region" description="Polar residues" evidence="1">
    <location>
        <begin position="124"/>
        <end position="134"/>
    </location>
</feature>
<evidence type="ECO:0000313" key="4">
    <source>
        <dbReference type="RefSeq" id="XP_056690862.1"/>
    </source>
</evidence>
<keyword evidence="2" id="KW-0472">Membrane</keyword>
<feature type="compositionally biased region" description="Basic and acidic residues" evidence="1">
    <location>
        <begin position="281"/>
        <end position="292"/>
    </location>
</feature>
<keyword evidence="2" id="KW-1133">Transmembrane helix</keyword>
<feature type="compositionally biased region" description="Polar residues" evidence="1">
    <location>
        <begin position="46"/>
        <end position="86"/>
    </location>
</feature>